<organism evidence="2 3">
    <name type="scientific">Streptomyces albipurpureus</name>
    <dbReference type="NCBI Taxonomy" id="2897419"/>
    <lineage>
        <taxon>Bacteria</taxon>
        <taxon>Bacillati</taxon>
        <taxon>Actinomycetota</taxon>
        <taxon>Actinomycetes</taxon>
        <taxon>Kitasatosporales</taxon>
        <taxon>Streptomycetaceae</taxon>
        <taxon>Streptomyces</taxon>
    </lineage>
</organism>
<proteinExistence type="predicted"/>
<accession>A0ABT0V3C9</accession>
<evidence type="ECO:0000313" key="3">
    <source>
        <dbReference type="Proteomes" id="UP001431429"/>
    </source>
</evidence>
<reference evidence="2" key="1">
    <citation type="submission" date="2022-06" db="EMBL/GenBank/DDBJ databases">
        <title>Genome public.</title>
        <authorList>
            <person name="Sun Q."/>
        </authorList>
    </citation>
    <scope>NUCLEOTIDE SEQUENCE</scope>
    <source>
        <strain evidence="2">CWNU-1</strain>
    </source>
</reference>
<comment type="caution">
    <text evidence="2">The sequence shown here is derived from an EMBL/GenBank/DDBJ whole genome shotgun (WGS) entry which is preliminary data.</text>
</comment>
<sequence>MSRYRIEYSGLAAASRKAMPSDYRARFEKEMARTLGADPYGHGSDPAGNPRERDRRTATIAGAVVRYYVTNRLDLIVTAVRILHSH</sequence>
<name>A0ABT0V3C9_9ACTN</name>
<protein>
    <recommendedName>
        <fullName evidence="4">Type II toxin-antitoxin system RelE/ParE family toxin</fullName>
    </recommendedName>
</protein>
<keyword evidence="3" id="KW-1185">Reference proteome</keyword>
<evidence type="ECO:0008006" key="4">
    <source>
        <dbReference type="Google" id="ProtNLM"/>
    </source>
</evidence>
<dbReference type="Proteomes" id="UP001431429">
    <property type="component" value="Unassembled WGS sequence"/>
</dbReference>
<gene>
    <name evidence="2" type="ORF">NBG84_40105</name>
</gene>
<evidence type="ECO:0000313" key="2">
    <source>
        <dbReference type="EMBL" id="MCM2394405.1"/>
    </source>
</evidence>
<feature type="region of interest" description="Disordered" evidence="1">
    <location>
        <begin position="34"/>
        <end position="55"/>
    </location>
</feature>
<dbReference type="EMBL" id="JAMQAW010000125">
    <property type="protein sequence ID" value="MCM2394405.1"/>
    <property type="molecule type" value="Genomic_DNA"/>
</dbReference>
<dbReference type="RefSeq" id="WP_250924680.1">
    <property type="nucleotide sequence ID" value="NZ_JAMQAW010000125.1"/>
</dbReference>
<evidence type="ECO:0000256" key="1">
    <source>
        <dbReference type="SAM" id="MobiDB-lite"/>
    </source>
</evidence>